<dbReference type="GO" id="GO:0032259">
    <property type="term" value="P:methylation"/>
    <property type="evidence" value="ECO:0007669"/>
    <property type="project" value="UniProtKB-KW"/>
</dbReference>
<dbReference type="GO" id="GO:0005524">
    <property type="term" value="F:ATP binding"/>
    <property type="evidence" value="ECO:0007669"/>
    <property type="project" value="UniProtKB-KW"/>
</dbReference>
<dbReference type="EMBL" id="ML119171">
    <property type="protein sequence ID" value="RPB07964.1"/>
    <property type="molecule type" value="Genomic_DNA"/>
</dbReference>
<feature type="compositionally biased region" description="Acidic residues" evidence="6">
    <location>
        <begin position="36"/>
        <end position="49"/>
    </location>
</feature>
<dbReference type="SMART" id="SM00487">
    <property type="entry name" value="DEXDc"/>
    <property type="match status" value="1"/>
</dbReference>
<dbReference type="InterPro" id="IPR029063">
    <property type="entry name" value="SAM-dependent_MTases_sf"/>
</dbReference>
<dbReference type="GO" id="GO:0016787">
    <property type="term" value="F:hydrolase activity"/>
    <property type="evidence" value="ECO:0007669"/>
    <property type="project" value="UniProtKB-KW"/>
</dbReference>
<evidence type="ECO:0000313" key="9">
    <source>
        <dbReference type="Proteomes" id="UP000277580"/>
    </source>
</evidence>
<dbReference type="GO" id="GO:0008094">
    <property type="term" value="F:ATP-dependent activity, acting on DNA"/>
    <property type="evidence" value="ECO:0007669"/>
    <property type="project" value="TreeGrafter"/>
</dbReference>
<dbReference type="InterPro" id="IPR049730">
    <property type="entry name" value="SNF2/RAD54-like_C"/>
</dbReference>
<dbReference type="InterPro" id="IPR000330">
    <property type="entry name" value="SNF2_N"/>
</dbReference>
<dbReference type="InterPro" id="IPR001525">
    <property type="entry name" value="C5_MeTfrase"/>
</dbReference>
<dbReference type="STRING" id="1392247.A0A3N4KBQ7"/>
<dbReference type="Proteomes" id="UP000277580">
    <property type="component" value="Unassembled WGS sequence"/>
</dbReference>
<feature type="compositionally biased region" description="Acidic residues" evidence="6">
    <location>
        <begin position="1"/>
        <end position="14"/>
    </location>
</feature>
<dbReference type="InterPro" id="IPR050628">
    <property type="entry name" value="SNF2_RAD54_helicase_TF"/>
</dbReference>
<name>A0A3N4KBQ7_9PEZI</name>
<evidence type="ECO:0000256" key="5">
    <source>
        <dbReference type="ARBA" id="ARBA00022840"/>
    </source>
</evidence>
<evidence type="ECO:0000256" key="6">
    <source>
        <dbReference type="SAM" id="MobiDB-lite"/>
    </source>
</evidence>
<dbReference type="Pfam" id="PF00145">
    <property type="entry name" value="DNA_methylase"/>
    <property type="match status" value="1"/>
</dbReference>
<keyword evidence="2" id="KW-0808">Transferase</keyword>
<dbReference type="GO" id="GO:0006281">
    <property type="term" value="P:DNA repair"/>
    <property type="evidence" value="ECO:0007669"/>
    <property type="project" value="TreeGrafter"/>
</dbReference>
<dbReference type="InterPro" id="IPR014001">
    <property type="entry name" value="Helicase_ATP-bd"/>
</dbReference>
<dbReference type="Pfam" id="PF00176">
    <property type="entry name" value="SNF2-rel_dom"/>
    <property type="match status" value="1"/>
</dbReference>
<gene>
    <name evidence="8" type="ORF">P167DRAFT_494887</name>
</gene>
<sequence>MVIDLDSDKDDESDFAPPSEAPSDGEASVAESAVPTDDEIDPKEEESSELEPIFAKGSSSKTAKVAAKKSSGAADKHHSLPKKCGLTIKPREGDLPPISDLQLIFDDIVSRIPAVTGLFGDRGGRRLRVATMCSGTESPLLALGLFGRSFQKMGLGKLEIQHVFSCEIEPYKQAYIERNFKPPILFRDIRELGQDFATTAYGAKVAVPGNVDLLVAGTSCVDFSNLNNKKKTLDDVGESSDTFHGMMRWVNRHRPTIIIHENVAGAAWTEMRAEYLEAGYSAEFLTSFDTKNYYIPQTRCRGYLFAIDQKGSSIPNQWIDAMRKLRRPASCTLEAFLLQSDDPRIHQVRMDLATKRDGNNRPARSVEWEKCEGKHQKERIVQKLGLKRPMTQWEEGGISKMFDFAWQDWGHSQVDRVLDLMDINLLTQAKAGVDANYKEQFWNLSQNVDRNTFGKANGICPCLTPHMIPFLTFRGGPMIGLESLAMQGLPINELLLTRETSQELQNLAGNAMSSTVVGTAILAALILSQDHLKPADNDDMEIDVEEVDISTRISGVGKLLERPLDLSTSQQLQIKTLLKEAQRSARLCVCEGRSDITGNKISVCKECGHTSCEKCGGRPEHHYIPFKYTDNRITPLQFEHKVKSVLPMRLLVDGISSNLLDDLKNRNPDIAANIKNSDWKTFQDCLTYAVKSEFRFMSLKRQEIWSANYDAPEARIELLLDPLQPEWRLFAKCPATDGALSFRRKMCEMPLARMRLAGASDPMEGQWEICLPARYEFKLEIEGKGSLVESWEASIGLQDPKFADKKVWDHIQVSVPDDMKHCLDQNINGTYKLLPTCGTANGSLHKKVDQDGALPIYFFLDPTKTSEAKSDPFVFSTTTRRYAYGEKRPLIARMETKFRPSSANGPRTFECFADGQWVSTDEVTLATPVGKKDMVNEGVFSIPGPQGLSVSVSNDDCKTANAVLTCRVPLKNQAEEIWTEGAWTEVDRIHERNTFESLAWLTERIRSMEQLSKWNNLNLPSDYSNCERCAPTAPSLKWVRKGNKYVPREDSEQAAPYERALKNRPSPFVTQLKLERSSNGDKIGLLRIGLNIPTLVHRALSRLPYAENAIPMLSWRLTTDYIPVSKLVLPPFELTSNKRDAQFTQPPNFITKLRPEQLRSLTWMMKQEKDEAPPFIEEEVSEALLPHLNWKAEGRAERPVQVLGGVLADQVGYGKTAITLGLIDCSHTDITLPSKTPGMIPVKATLIVVPPHLTNQWPSEIAKFTGNRYKIIKLKSHTDLNKTSIQQIMNADIIVVSSTLFKSDAYLSSLATFSASNTPPGSDGRRFNAWQDQALIDLKEQVENLRNGGADFVLGRMEEQSKKLKSEDVGEVFVQTKRLIGKAYVEAKEKGKAGAKRKRPETDQDSDSNDSSSSVSGRTKKSKVSVAHTEGDPWKLKSSLVKRDWKQMMAPPLAMFHFNRLVIDEYTYLGGRIHSSITCLKSKFRWILSGTPPLDDFADVKTISVFLGVHLGIDDDMVGKIDNRKKIKKDRTDVEAFTAFRELRSPNWHQRRQEVAQAFLNQFVRQNIAEIDEIPFEEHAVPVSLPAAERAIYLELEHHLQALDMNIRRSKIKLDNDRDKRLQESLGDSASAEEALLKRCSHFVLDFTKEDEENAVQACQVIVKDRKRQLTSCREEVLQRLVDCLKRHKEIPKSSFPGEDHFNTWLTTTRTAGIGDAEAGEDILALIDQAYGNGKGPAPFTDIGNVPKVNYLSKSKKTAKGKKEDDDVIPWPTSMEDKIQQLRDRTSQLRALVRKELVGRHRSLRYFKIVRDLQQFGLAEFAKRNSISNVSCPGCGRSGLPVSEIAVLSSCGHQGCYTCLEAAAHRQECLTAGCDAPARVLNVVKGDSLGVEDPKEGLGKHYGMKLEKVMELIKETIPKKDKVLLFVQFPDLMEKVAEVLSEYKIDFLQLKGTAAAQSKALQRFQEAGDKDSLKVLLLNVMDESASGANLTNANHAIFLSPLLTTSDYEYRSCETQAIGRVRRYGQQKKVHVWRFLTENTIDITIFEQRSGLKFKDYPQYRV</sequence>
<dbReference type="Gene3D" id="3.40.50.150">
    <property type="entry name" value="Vaccinia Virus protein VP39"/>
    <property type="match status" value="1"/>
</dbReference>
<dbReference type="PROSITE" id="PS51194">
    <property type="entry name" value="HELICASE_CTER"/>
    <property type="match status" value="1"/>
</dbReference>
<dbReference type="Gene3D" id="3.40.50.300">
    <property type="entry name" value="P-loop containing nucleotide triphosphate hydrolases"/>
    <property type="match status" value="1"/>
</dbReference>
<dbReference type="Pfam" id="PF00271">
    <property type="entry name" value="Helicase_C"/>
    <property type="match status" value="1"/>
</dbReference>
<keyword evidence="9" id="KW-1185">Reference proteome</keyword>
<evidence type="ECO:0000256" key="2">
    <source>
        <dbReference type="ARBA" id="ARBA00022679"/>
    </source>
</evidence>
<dbReference type="InterPro" id="IPR027417">
    <property type="entry name" value="P-loop_NTPase"/>
</dbReference>
<dbReference type="OrthoDB" id="423221at2759"/>
<organism evidence="8 9">
    <name type="scientific">Morchella conica CCBAS932</name>
    <dbReference type="NCBI Taxonomy" id="1392247"/>
    <lineage>
        <taxon>Eukaryota</taxon>
        <taxon>Fungi</taxon>
        <taxon>Dikarya</taxon>
        <taxon>Ascomycota</taxon>
        <taxon>Pezizomycotina</taxon>
        <taxon>Pezizomycetes</taxon>
        <taxon>Pezizales</taxon>
        <taxon>Morchellaceae</taxon>
        <taxon>Morchella</taxon>
    </lineage>
</organism>
<accession>A0A3N4KBQ7</accession>
<dbReference type="CDD" id="cd18793">
    <property type="entry name" value="SF2_C_SNF"/>
    <property type="match status" value="1"/>
</dbReference>
<keyword evidence="4" id="KW-0378">Hydrolase</keyword>
<feature type="domain" description="Helicase C-terminal" evidence="7">
    <location>
        <begin position="1905"/>
        <end position="2062"/>
    </location>
</feature>
<keyword evidence="5" id="KW-0067">ATP-binding</keyword>
<evidence type="ECO:0000313" key="8">
    <source>
        <dbReference type="EMBL" id="RPB07964.1"/>
    </source>
</evidence>
<evidence type="ECO:0000256" key="4">
    <source>
        <dbReference type="ARBA" id="ARBA00022801"/>
    </source>
</evidence>
<evidence type="ECO:0000256" key="1">
    <source>
        <dbReference type="ARBA" id="ARBA00022603"/>
    </source>
</evidence>
<feature type="compositionally biased region" description="Low complexity" evidence="6">
    <location>
        <begin position="55"/>
        <end position="73"/>
    </location>
</feature>
<evidence type="ECO:0000256" key="3">
    <source>
        <dbReference type="ARBA" id="ARBA00022741"/>
    </source>
</evidence>
<dbReference type="InterPro" id="IPR038718">
    <property type="entry name" value="SNF2-like_sf"/>
</dbReference>
<keyword evidence="1" id="KW-0489">Methyltransferase</keyword>
<proteinExistence type="predicted"/>
<evidence type="ECO:0000259" key="7">
    <source>
        <dbReference type="PROSITE" id="PS51194"/>
    </source>
</evidence>
<dbReference type="GO" id="GO:0005634">
    <property type="term" value="C:nucleus"/>
    <property type="evidence" value="ECO:0007669"/>
    <property type="project" value="TreeGrafter"/>
</dbReference>
<dbReference type="InterPro" id="IPR001650">
    <property type="entry name" value="Helicase_C-like"/>
</dbReference>
<dbReference type="PANTHER" id="PTHR45626:SF26">
    <property type="entry name" value="FAMILY HELICASE, PUTATIVE (AFU_ORTHOLOGUE AFUA_2G09120)-RELATED"/>
    <property type="match status" value="1"/>
</dbReference>
<dbReference type="SUPFAM" id="SSF52540">
    <property type="entry name" value="P-loop containing nucleoside triphosphate hydrolases"/>
    <property type="match status" value="2"/>
</dbReference>
<dbReference type="GO" id="GO:0008168">
    <property type="term" value="F:methyltransferase activity"/>
    <property type="evidence" value="ECO:0007669"/>
    <property type="project" value="UniProtKB-KW"/>
</dbReference>
<dbReference type="PANTHER" id="PTHR45626">
    <property type="entry name" value="TRANSCRIPTION TERMINATION FACTOR 2-RELATED"/>
    <property type="match status" value="1"/>
</dbReference>
<dbReference type="SUPFAM" id="SSF53335">
    <property type="entry name" value="S-adenosyl-L-methionine-dependent methyltransferases"/>
    <property type="match status" value="1"/>
</dbReference>
<dbReference type="InParanoid" id="A0A3N4KBQ7"/>
<dbReference type="Gene3D" id="3.40.50.10810">
    <property type="entry name" value="Tandem AAA-ATPase domain"/>
    <property type="match status" value="1"/>
</dbReference>
<feature type="region of interest" description="Disordered" evidence="6">
    <location>
        <begin position="1"/>
        <end position="88"/>
    </location>
</feature>
<protein>
    <recommendedName>
        <fullName evidence="7">Helicase C-terminal domain-containing protein</fullName>
    </recommendedName>
</protein>
<keyword evidence="3" id="KW-0547">Nucleotide-binding</keyword>
<reference evidence="8 9" key="1">
    <citation type="journal article" date="2018" name="Nat. Ecol. Evol.">
        <title>Pezizomycetes genomes reveal the molecular basis of ectomycorrhizal truffle lifestyle.</title>
        <authorList>
            <person name="Murat C."/>
            <person name="Payen T."/>
            <person name="Noel B."/>
            <person name="Kuo A."/>
            <person name="Morin E."/>
            <person name="Chen J."/>
            <person name="Kohler A."/>
            <person name="Krizsan K."/>
            <person name="Balestrini R."/>
            <person name="Da Silva C."/>
            <person name="Montanini B."/>
            <person name="Hainaut M."/>
            <person name="Levati E."/>
            <person name="Barry K.W."/>
            <person name="Belfiori B."/>
            <person name="Cichocki N."/>
            <person name="Clum A."/>
            <person name="Dockter R.B."/>
            <person name="Fauchery L."/>
            <person name="Guy J."/>
            <person name="Iotti M."/>
            <person name="Le Tacon F."/>
            <person name="Lindquist E.A."/>
            <person name="Lipzen A."/>
            <person name="Malagnac F."/>
            <person name="Mello A."/>
            <person name="Molinier V."/>
            <person name="Miyauchi S."/>
            <person name="Poulain J."/>
            <person name="Riccioni C."/>
            <person name="Rubini A."/>
            <person name="Sitrit Y."/>
            <person name="Splivallo R."/>
            <person name="Traeger S."/>
            <person name="Wang M."/>
            <person name="Zifcakova L."/>
            <person name="Wipf D."/>
            <person name="Zambonelli A."/>
            <person name="Paolocci F."/>
            <person name="Nowrousian M."/>
            <person name="Ottonello S."/>
            <person name="Baldrian P."/>
            <person name="Spatafora J.W."/>
            <person name="Henrissat B."/>
            <person name="Nagy L.G."/>
            <person name="Aury J.M."/>
            <person name="Wincker P."/>
            <person name="Grigoriev I.V."/>
            <person name="Bonfante P."/>
            <person name="Martin F.M."/>
        </authorList>
    </citation>
    <scope>NUCLEOTIDE SEQUENCE [LARGE SCALE GENOMIC DNA]</scope>
    <source>
        <strain evidence="8 9">CCBAS932</strain>
    </source>
</reference>
<feature type="region of interest" description="Disordered" evidence="6">
    <location>
        <begin position="1390"/>
        <end position="1430"/>
    </location>
</feature>